<evidence type="ECO:0000256" key="1">
    <source>
        <dbReference type="ARBA" id="ARBA00004496"/>
    </source>
</evidence>
<dbReference type="InParanoid" id="D2VET9"/>
<dbReference type="GO" id="GO:0007051">
    <property type="term" value="P:spindle organization"/>
    <property type="evidence" value="ECO:0007669"/>
    <property type="project" value="TreeGrafter"/>
</dbReference>
<evidence type="ECO:0000256" key="4">
    <source>
        <dbReference type="ARBA" id="ARBA00022860"/>
    </source>
</evidence>
<keyword evidence="4" id="KW-0112">Calmodulin-binding</keyword>
<dbReference type="PANTHER" id="PTHR22706">
    <property type="entry name" value="ASSEMBLY FACTOR FOR SPINDLE MICROTUBULES"/>
    <property type="match status" value="1"/>
</dbReference>
<dbReference type="GO" id="GO:0000922">
    <property type="term" value="C:spindle pole"/>
    <property type="evidence" value="ECO:0007669"/>
    <property type="project" value="TreeGrafter"/>
</dbReference>
<dbReference type="InterPro" id="IPR016024">
    <property type="entry name" value="ARM-type_fold"/>
</dbReference>
<dbReference type="InterPro" id="IPR051185">
    <property type="entry name" value="ASPM"/>
</dbReference>
<comment type="subcellular location">
    <subcellularLocation>
        <location evidence="1">Cytoplasm</location>
    </subcellularLocation>
</comment>
<proteinExistence type="predicted"/>
<keyword evidence="6" id="KW-1185">Reference proteome</keyword>
<dbReference type="SUPFAM" id="SSF48371">
    <property type="entry name" value="ARM repeat"/>
    <property type="match status" value="1"/>
</dbReference>
<dbReference type="PANTHER" id="PTHR22706:SF1">
    <property type="entry name" value="ASSEMBLY FACTOR FOR SPINDLE MICROTUBULES"/>
    <property type="match status" value="1"/>
</dbReference>
<dbReference type="AlphaFoldDB" id="D2VET9"/>
<dbReference type="EMBL" id="GG738867">
    <property type="protein sequence ID" value="EFC44661.1"/>
    <property type="molecule type" value="Genomic_DNA"/>
</dbReference>
<evidence type="ECO:0000256" key="3">
    <source>
        <dbReference type="ARBA" id="ARBA00022737"/>
    </source>
</evidence>
<reference evidence="5 6" key="1">
    <citation type="journal article" date="2010" name="Cell">
        <title>The genome of Naegleria gruberi illuminates early eukaryotic versatility.</title>
        <authorList>
            <person name="Fritz-Laylin L.K."/>
            <person name="Prochnik S.E."/>
            <person name="Ginger M.L."/>
            <person name="Dacks J.B."/>
            <person name="Carpenter M.L."/>
            <person name="Field M.C."/>
            <person name="Kuo A."/>
            <person name="Paredez A."/>
            <person name="Chapman J."/>
            <person name="Pham J."/>
            <person name="Shu S."/>
            <person name="Neupane R."/>
            <person name="Cipriano M."/>
            <person name="Mancuso J."/>
            <person name="Tu H."/>
            <person name="Salamov A."/>
            <person name="Lindquist E."/>
            <person name="Shapiro H."/>
            <person name="Lucas S."/>
            <person name="Grigoriev I.V."/>
            <person name="Cande W.Z."/>
            <person name="Fulton C."/>
            <person name="Rokhsar D.S."/>
            <person name="Dawson S.C."/>
        </authorList>
    </citation>
    <scope>NUCLEOTIDE SEQUENCE [LARGE SCALE GENOMIC DNA]</scope>
    <source>
        <strain evidence="5 6">NEG-M</strain>
    </source>
</reference>
<dbReference type="GO" id="GO:0005516">
    <property type="term" value="F:calmodulin binding"/>
    <property type="evidence" value="ECO:0007669"/>
    <property type="project" value="UniProtKB-KW"/>
</dbReference>
<dbReference type="SUPFAM" id="SSF52540">
    <property type="entry name" value="P-loop containing nucleoside triphosphate hydrolases"/>
    <property type="match status" value="1"/>
</dbReference>
<dbReference type="SMART" id="SM00015">
    <property type="entry name" value="IQ"/>
    <property type="match status" value="12"/>
</dbReference>
<protein>
    <submittedName>
        <fullName evidence="5">Predicted protein</fullName>
    </submittedName>
</protein>
<dbReference type="InterPro" id="IPR027417">
    <property type="entry name" value="P-loop_NTPase"/>
</dbReference>
<dbReference type="Pfam" id="PF00612">
    <property type="entry name" value="IQ"/>
    <property type="match status" value="3"/>
</dbReference>
<dbReference type="eggNOG" id="KOG0165">
    <property type="taxonomic scope" value="Eukaryota"/>
</dbReference>
<dbReference type="GeneID" id="8848587"/>
<name>D2VET9_NAEGR</name>
<dbReference type="InterPro" id="IPR000048">
    <property type="entry name" value="IQ_motif_EF-hand-BS"/>
</dbReference>
<dbReference type="Gene3D" id="1.20.5.190">
    <property type="match status" value="1"/>
</dbReference>
<keyword evidence="3" id="KW-0677">Repeat</keyword>
<evidence type="ECO:0000313" key="5">
    <source>
        <dbReference type="EMBL" id="EFC44661.1"/>
    </source>
</evidence>
<dbReference type="CDD" id="cd23767">
    <property type="entry name" value="IQCD"/>
    <property type="match status" value="1"/>
</dbReference>
<dbReference type="OrthoDB" id="2148418at2759"/>
<dbReference type="PROSITE" id="PS50096">
    <property type="entry name" value="IQ"/>
    <property type="match status" value="6"/>
</dbReference>
<dbReference type="GO" id="GO:0000278">
    <property type="term" value="P:mitotic cell cycle"/>
    <property type="evidence" value="ECO:0007669"/>
    <property type="project" value="TreeGrafter"/>
</dbReference>
<dbReference type="STRING" id="5762.D2VET9"/>
<dbReference type="VEuPathDB" id="AmoebaDB:NAEGRDRAFT_48956"/>
<dbReference type="Proteomes" id="UP000006671">
    <property type="component" value="Unassembled WGS sequence"/>
</dbReference>
<dbReference type="RefSeq" id="XP_002677405.1">
    <property type="nucleotide sequence ID" value="XM_002677359.1"/>
</dbReference>
<evidence type="ECO:0000256" key="2">
    <source>
        <dbReference type="ARBA" id="ARBA00022490"/>
    </source>
</evidence>
<dbReference type="KEGG" id="ngr:NAEGRDRAFT_48956"/>
<evidence type="ECO:0000313" key="6">
    <source>
        <dbReference type="Proteomes" id="UP000006671"/>
    </source>
</evidence>
<accession>D2VET9</accession>
<dbReference type="GO" id="GO:0005737">
    <property type="term" value="C:cytoplasm"/>
    <property type="evidence" value="ECO:0007669"/>
    <property type="project" value="UniProtKB-SubCell"/>
</dbReference>
<organism evidence="6">
    <name type="scientific">Naegleria gruberi</name>
    <name type="common">Amoeba</name>
    <dbReference type="NCBI Taxonomy" id="5762"/>
    <lineage>
        <taxon>Eukaryota</taxon>
        <taxon>Discoba</taxon>
        <taxon>Heterolobosea</taxon>
        <taxon>Tetramitia</taxon>
        <taxon>Eutetramitia</taxon>
        <taxon>Vahlkampfiidae</taxon>
        <taxon>Naegleria</taxon>
    </lineage>
</organism>
<sequence>MTLFVSNPIQKQQEIAVEKLPVQFGFTIREVSHAIPALCGDYQIPISWQPLQPGKISCQLVFLWNTRFRFTVYLMGEAMEATKAQTTRKPLTTTSRLNTTRVQPTTTQKPEETTFNLSTCNISAILPNENSSMIVRRTQPVTKTTAPTEQSRLEKSTLINKTKIQKTEKMKKETSSIIGQSRAVASNSSALTNNSLSTTQKRIIQSTARSEIQKILEKQKELEKSLPVNMAQLVHELKNFGIGIHQISLIQGYKDIRVAMLLQWIQAVLERYDNLPAKYKVWNFSSPSLKTEEEIVFNLVSNQYRLPSPLPLEEILPREENRDFLHHYQYSNNGCWSASFSPTKIQKKTVEISKDYDEHQMVCKIGHLFNQLYLHKENVIQTKALVVIQNWMHTIYMQKRLHNLRDASTIIEARTRANIERKKLEFLRQQRKHRILMELTVRLQAMARGYLCRKNTVVQKKEVTTLQALSRAFADQKKVFEFKQSALNIQSIMRSFIERESHLDDIYDVEVTQAVIRGYLSRKQFYLDYAELLDYFNEIEMQNFESYIENALEEDESAIVLQQSMVRGLVERRKVLDSISLISESQALVRGKEERSQFAQDKADIISIQSLARSLFAKRQFAEEQKKIVIMQAISRGFIEKSHQKYQESRVQIMQSLLRRVRTENAMIESTERITSMQSLMRRFTLECDTLMDRYRAYILSAIILGSLDRKNKEESFDRVTTLQALIRGRLQRNNQQRQTESLMVIQRAMRDGFFRKMYNNFVGSVLSLQSNMRRHQVQQEKEASINSITLLQTLIRGFRDRKNHSIETNRAVSLQTTIRSFREREKANLMQQGILSIQASLRAKNDRESILDDYYDIYLSQAIIKGVLARVSFYCETFDVISCQASIRGFLERKRVQQQMCTIVDTQTMIRATQAQNEFIQDREHTIVAQTSIRRFLEEKKRSQEEDRVLVLQALARRHVTARFINHIKSVSHQMHDAATKIQKVFRGFMVRRCNADQVNAIRERITTLSANVDERKKLKYRTQRSLEVLLKSNSVNQVMSACANLATTTTWSDSCCESLVTNNAVPILYSFIKMLNRSKPHTELLIHILDILLNLTRIKYLNCLVHEKNEWFEILFDQLQIYREREEIFMRALSLIKKADTKRLKAVREDLLKRCVSLSKLMQRKYATDKKKQNLNKSNLNSSILNNSSMLNISMNSSSLGRKSSGNISGVGHSVSSVMVTYENLQELIEMLSKLK</sequence>
<dbReference type="OMA" id="WNTRFRF"/>
<keyword evidence="2" id="KW-0963">Cytoplasm</keyword>
<dbReference type="GO" id="GO:0051295">
    <property type="term" value="P:establishment of meiotic spindle localization"/>
    <property type="evidence" value="ECO:0007669"/>
    <property type="project" value="TreeGrafter"/>
</dbReference>
<gene>
    <name evidence="5" type="ORF">NAEGRDRAFT_48956</name>
</gene>